<evidence type="ECO:0000256" key="3">
    <source>
        <dbReference type="ARBA" id="ARBA00022692"/>
    </source>
</evidence>
<dbReference type="GO" id="GO:0007187">
    <property type="term" value="P:G protein-coupled receptor signaling pathway, coupled to cyclic nucleotide second messenger"/>
    <property type="evidence" value="ECO:0007669"/>
    <property type="project" value="TreeGrafter"/>
</dbReference>
<comment type="function">
    <text evidence="13">The muscarinic acetylcholine receptor mediates various cellular responses, including inhibition of adenylate cyclase, breakdown of phosphoinositides and modulation of potassium channels through the action of G proteins.</text>
</comment>
<dbReference type="Proteomes" id="UP000265020">
    <property type="component" value="Unassembled WGS sequence"/>
</dbReference>
<keyword evidence="5 13" id="KW-0770">Synapse</keyword>
<dbReference type="InterPro" id="IPR000276">
    <property type="entry name" value="GPCR_Rhodpsn"/>
</dbReference>
<feature type="transmembrane region" description="Helical" evidence="13">
    <location>
        <begin position="42"/>
        <end position="67"/>
    </location>
</feature>
<feature type="transmembrane region" description="Helical" evidence="13">
    <location>
        <begin position="79"/>
        <end position="105"/>
    </location>
</feature>
<feature type="transmembrane region" description="Helical" evidence="13">
    <location>
        <begin position="204"/>
        <end position="228"/>
    </location>
</feature>
<evidence type="ECO:0000256" key="6">
    <source>
        <dbReference type="ARBA" id="ARBA00023040"/>
    </source>
</evidence>
<dbReference type="Ensembl" id="ENSCVAT00000009088.1">
    <property type="protein sequence ID" value="ENSCVAP00000022518.1"/>
    <property type="gene ID" value="ENSCVAG00000005276.1"/>
</dbReference>
<dbReference type="InterPro" id="IPR000995">
    <property type="entry name" value="Musac_Ach_rcpt"/>
</dbReference>
<feature type="transmembrane region" description="Helical" evidence="13">
    <location>
        <begin position="117"/>
        <end position="138"/>
    </location>
</feature>
<dbReference type="PRINTS" id="PR00243">
    <property type="entry name" value="MUSCARINICR"/>
</dbReference>
<dbReference type="SUPFAM" id="SSF81321">
    <property type="entry name" value="Family A G protein-coupled receptor-like"/>
    <property type="match status" value="1"/>
</dbReference>
<dbReference type="PANTHER" id="PTHR24247:SF180">
    <property type="entry name" value="MUSCARINIC ACETYLCHOLINE RECEPTOR M4"/>
    <property type="match status" value="1"/>
</dbReference>
<dbReference type="PROSITE" id="PS00237">
    <property type="entry name" value="G_PROTEIN_RECEP_F1_1"/>
    <property type="match status" value="1"/>
</dbReference>
<dbReference type="OMA" id="INTFCNY"/>
<keyword evidence="10 12" id="KW-0807">Transducer</keyword>
<dbReference type="FunFam" id="1.20.1070.10:FF:000041">
    <property type="entry name" value="Muscarinic acetylcholine receptor"/>
    <property type="match status" value="1"/>
</dbReference>
<dbReference type="GO" id="GO:0030425">
    <property type="term" value="C:dendrite"/>
    <property type="evidence" value="ECO:0007669"/>
    <property type="project" value="TreeGrafter"/>
</dbReference>
<dbReference type="PRINTS" id="PR00237">
    <property type="entry name" value="GPCRRHODOPSN"/>
</dbReference>
<dbReference type="FunFam" id="1.20.1070.10:FF:000038">
    <property type="entry name" value="Muscarinic acetylcholine receptor"/>
    <property type="match status" value="1"/>
</dbReference>
<comment type="similarity">
    <text evidence="13">Belongs to the G-protein coupled receptor 1 family. Muscarinic acetylcholine receptor subfamily.</text>
</comment>
<dbReference type="Pfam" id="PF00001">
    <property type="entry name" value="7tm_1"/>
    <property type="match status" value="1"/>
</dbReference>
<protein>
    <recommendedName>
        <fullName evidence="13">Muscarinic acetylcholine receptor</fullName>
    </recommendedName>
</protein>
<evidence type="ECO:0000313" key="17">
    <source>
        <dbReference type="Proteomes" id="UP000265020"/>
    </source>
</evidence>
<keyword evidence="4 13" id="KW-1133">Transmembrane helix</keyword>
<evidence type="ECO:0000256" key="4">
    <source>
        <dbReference type="ARBA" id="ARBA00022989"/>
    </source>
</evidence>
<evidence type="ECO:0000313" key="16">
    <source>
        <dbReference type="Ensembl" id="ENSCVAP00000022518.1"/>
    </source>
</evidence>
<keyword evidence="6 12" id="KW-0297">G-protein coupled receptor</keyword>
<dbReference type="PROSITE" id="PS50262">
    <property type="entry name" value="G_PROTEIN_RECEP_F1_2"/>
    <property type="match status" value="1"/>
</dbReference>
<keyword evidence="1 13" id="KW-1003">Cell membrane</keyword>
<reference evidence="16" key="1">
    <citation type="submission" date="2025-08" db="UniProtKB">
        <authorList>
            <consortium name="Ensembl"/>
        </authorList>
    </citation>
    <scope>IDENTIFICATION</scope>
</reference>
<evidence type="ECO:0000256" key="12">
    <source>
        <dbReference type="RuleBase" id="RU000688"/>
    </source>
</evidence>
<keyword evidence="7 13" id="KW-0472">Membrane</keyword>
<dbReference type="AlphaFoldDB" id="A0A3Q2DS10"/>
<evidence type="ECO:0000256" key="8">
    <source>
        <dbReference type="ARBA" id="ARBA00023157"/>
    </source>
</evidence>
<evidence type="ECO:0000256" key="13">
    <source>
        <dbReference type="RuleBase" id="RU361191"/>
    </source>
</evidence>
<sequence>WAFLVVVGAPQSTLWLFYNSSTSCSLSDSHVWAGSPYKTLEMFFIALVTGSLSFVTVTGNILVMLSIKVNRHLQTVNNYFLFSLACADLIIGVFSMNLYTVYIIVGYWPLGPVVCDLWLALDYVVSNASVMNLLIISFDRYFCVTKPLSYPTRRTTKMAGLMIAAAWILSFILWAPAILFWQFIVGERTVPPGECYIQFLSNPAVTFGTAIAAFYLPVVIMTVLYINISLASRSRVSKHKPEKKEKKGIKTPNIIKSHLIKQNNNNDTSPQASPRSTPKASLDSTTTALDGVKNGRVEEQKPSQPEGAATNPVVTTTSNSAIPKINASSRWSKIKIVTKQAGDECITAIEIVPPVEGAERRSIPISRPRTVARKFASIARSQVKRKRQMAAREKKVTKTIFAILLAFIITWTPYNVMVLISTFCQSCVPDTVWAIGYWLCYVNSTINPACYALCNATFKKTFKNLLLCQYKNIGTR</sequence>
<evidence type="ECO:0000256" key="9">
    <source>
        <dbReference type="ARBA" id="ARBA00023170"/>
    </source>
</evidence>
<dbReference type="STRING" id="28743.ENSCVAP00000022518"/>
<evidence type="ECO:0000256" key="1">
    <source>
        <dbReference type="ARBA" id="ARBA00022475"/>
    </source>
</evidence>
<evidence type="ECO:0000256" key="11">
    <source>
        <dbReference type="ARBA" id="ARBA00023257"/>
    </source>
</evidence>
<name>A0A3Q2DS10_CYPVA</name>
<keyword evidence="11 13" id="KW-0628">Postsynaptic cell membrane</keyword>
<dbReference type="GO" id="GO:0016907">
    <property type="term" value="F:G protein-coupled acetylcholine receptor activity"/>
    <property type="evidence" value="ECO:0007669"/>
    <property type="project" value="UniProtKB-UniRule"/>
</dbReference>
<feature type="domain" description="G-protein coupled receptors family 1 profile" evidence="15">
    <location>
        <begin position="59"/>
        <end position="451"/>
    </location>
</feature>
<keyword evidence="9 12" id="KW-0675">Receptor</keyword>
<dbReference type="GO" id="GO:0004993">
    <property type="term" value="F:G protein-coupled serotonin receptor activity"/>
    <property type="evidence" value="ECO:0007669"/>
    <property type="project" value="TreeGrafter"/>
</dbReference>
<keyword evidence="2" id="KW-0597">Phosphoprotein</keyword>
<dbReference type="Gene3D" id="1.20.1070.10">
    <property type="entry name" value="Rhodopsin 7-helix transmembrane proteins"/>
    <property type="match status" value="2"/>
</dbReference>
<feature type="transmembrane region" description="Helical" evidence="13">
    <location>
        <begin position="159"/>
        <end position="184"/>
    </location>
</feature>
<comment type="subcellular location">
    <subcellularLocation>
        <location evidence="13">Cell membrane</location>
        <topology evidence="13">Multi-pass membrane protein</topology>
    </subcellularLocation>
    <subcellularLocation>
        <location evidence="13">Postsynaptic cell membrane</location>
        <topology evidence="13">Multi-pass membrane protein</topology>
    </subcellularLocation>
</comment>
<dbReference type="GO" id="GO:0045211">
    <property type="term" value="C:postsynaptic membrane"/>
    <property type="evidence" value="ECO:0007669"/>
    <property type="project" value="UniProtKB-SubCell"/>
</dbReference>
<keyword evidence="17" id="KW-1185">Reference proteome</keyword>
<dbReference type="SMART" id="SM01381">
    <property type="entry name" value="7TM_GPCR_Srsx"/>
    <property type="match status" value="1"/>
</dbReference>
<evidence type="ECO:0000256" key="7">
    <source>
        <dbReference type="ARBA" id="ARBA00023136"/>
    </source>
</evidence>
<reference evidence="16" key="2">
    <citation type="submission" date="2025-09" db="UniProtKB">
        <authorList>
            <consortium name="Ensembl"/>
        </authorList>
    </citation>
    <scope>IDENTIFICATION</scope>
</reference>
<organism evidence="16 17">
    <name type="scientific">Cyprinodon variegatus</name>
    <name type="common">Sheepshead minnow</name>
    <dbReference type="NCBI Taxonomy" id="28743"/>
    <lineage>
        <taxon>Eukaryota</taxon>
        <taxon>Metazoa</taxon>
        <taxon>Chordata</taxon>
        <taxon>Craniata</taxon>
        <taxon>Vertebrata</taxon>
        <taxon>Euteleostomi</taxon>
        <taxon>Actinopterygii</taxon>
        <taxon>Neopterygii</taxon>
        <taxon>Teleostei</taxon>
        <taxon>Neoteleostei</taxon>
        <taxon>Acanthomorphata</taxon>
        <taxon>Ovalentaria</taxon>
        <taxon>Atherinomorphae</taxon>
        <taxon>Cyprinodontiformes</taxon>
        <taxon>Cyprinodontidae</taxon>
        <taxon>Cyprinodon</taxon>
    </lineage>
</organism>
<feature type="compositionally biased region" description="Polar residues" evidence="14">
    <location>
        <begin position="260"/>
        <end position="288"/>
    </location>
</feature>
<comment type="caution">
    <text evidence="13">Lacks conserved residue(s) required for the propagation of feature annotation.</text>
</comment>
<feature type="transmembrane region" description="Helical" evidence="13">
    <location>
        <begin position="396"/>
        <end position="414"/>
    </location>
</feature>
<keyword evidence="3 12" id="KW-0812">Transmembrane</keyword>
<dbReference type="PANTHER" id="PTHR24247">
    <property type="entry name" value="5-HYDROXYTRYPTAMINE RECEPTOR"/>
    <property type="match status" value="1"/>
</dbReference>
<evidence type="ECO:0000256" key="2">
    <source>
        <dbReference type="ARBA" id="ARBA00022553"/>
    </source>
</evidence>
<feature type="region of interest" description="Disordered" evidence="14">
    <location>
        <begin position="259"/>
        <end position="314"/>
    </location>
</feature>
<keyword evidence="8" id="KW-1015">Disulfide bond</keyword>
<evidence type="ECO:0000256" key="10">
    <source>
        <dbReference type="ARBA" id="ARBA00023224"/>
    </source>
</evidence>
<evidence type="ECO:0000256" key="5">
    <source>
        <dbReference type="ARBA" id="ARBA00023018"/>
    </source>
</evidence>
<dbReference type="GeneTree" id="ENSGT00940000160394"/>
<evidence type="ECO:0000256" key="14">
    <source>
        <dbReference type="SAM" id="MobiDB-lite"/>
    </source>
</evidence>
<dbReference type="GO" id="GO:0007197">
    <property type="term" value="P:adenylate cyclase-inhibiting G protein-coupled acetylcholine receptor signaling pathway"/>
    <property type="evidence" value="ECO:0007669"/>
    <property type="project" value="TreeGrafter"/>
</dbReference>
<dbReference type="InterPro" id="IPR017452">
    <property type="entry name" value="GPCR_Rhodpsn_7TM"/>
</dbReference>
<accession>A0A3Q2DS10</accession>
<evidence type="ECO:0000259" key="15">
    <source>
        <dbReference type="PROSITE" id="PS50262"/>
    </source>
</evidence>
<proteinExistence type="inferred from homology"/>